<dbReference type="EMBL" id="BBTG02000005">
    <property type="protein sequence ID" value="GAO19172.1"/>
    <property type="molecule type" value="Genomic_DNA"/>
</dbReference>
<dbReference type="HOGENOM" id="CLU_014743_1_0_1"/>
<accession>A0A063BVY8</accession>
<protein>
    <recommendedName>
        <fullName evidence="5">Calcineurin-like phosphoesterase domain-containing protein</fullName>
    </recommendedName>
</protein>
<proteinExistence type="predicted"/>
<dbReference type="GO" id="GO:0008081">
    <property type="term" value="F:phosphoric diester hydrolase activity"/>
    <property type="evidence" value="ECO:0007669"/>
    <property type="project" value="TreeGrafter"/>
</dbReference>
<evidence type="ECO:0000256" key="4">
    <source>
        <dbReference type="SAM" id="SignalP"/>
    </source>
</evidence>
<reference evidence="7" key="3">
    <citation type="submission" date="2020-03" db="EMBL/GenBank/DDBJ databases">
        <title>A mixture of massive structural variations and highly conserved coding sequences in Ustilaginoidea virens genome.</title>
        <authorList>
            <person name="Zhang K."/>
            <person name="Zhao Z."/>
            <person name="Zhang Z."/>
            <person name="Li Y."/>
            <person name="Hsiang T."/>
            <person name="Sun W."/>
        </authorList>
    </citation>
    <scope>NUCLEOTIDE SEQUENCE</scope>
    <source>
        <strain evidence="7">UV-8b</strain>
    </source>
</reference>
<evidence type="ECO:0000313" key="9">
    <source>
        <dbReference type="Proteomes" id="UP000054053"/>
    </source>
</evidence>
<evidence type="ECO:0000259" key="5">
    <source>
        <dbReference type="Pfam" id="PF00149"/>
    </source>
</evidence>
<dbReference type="Gene3D" id="3.60.21.10">
    <property type="match status" value="1"/>
</dbReference>
<dbReference type="Proteomes" id="UP000027002">
    <property type="component" value="Chromosome 1"/>
</dbReference>
<gene>
    <name evidence="7" type="ORF">UV8b_00538</name>
    <name evidence="6" type="ORF">UVI_02014670</name>
</gene>
<feature type="chain" id="PRO_5008195964" description="Calcineurin-like phosphoesterase domain-containing protein" evidence="4">
    <location>
        <begin position="21"/>
        <end position="723"/>
    </location>
</feature>
<dbReference type="GeneID" id="66061316"/>
<reference evidence="9" key="2">
    <citation type="journal article" date="2016" name="Genome Announc.">
        <title>Genome sequence of Ustilaginoidea virens IPU010, a rice pathogenic fungus causing false smut.</title>
        <authorList>
            <person name="Kumagai T."/>
            <person name="Ishii T."/>
            <person name="Terai G."/>
            <person name="Umemura M."/>
            <person name="Machida M."/>
            <person name="Asai K."/>
        </authorList>
    </citation>
    <scope>NUCLEOTIDE SEQUENCE [LARGE SCALE GENOMIC DNA]</scope>
    <source>
        <strain evidence="9">IPU010</strain>
    </source>
</reference>
<dbReference type="Pfam" id="PF00149">
    <property type="entry name" value="Metallophos"/>
    <property type="match status" value="1"/>
</dbReference>
<feature type="compositionally biased region" description="Low complexity" evidence="3">
    <location>
        <begin position="645"/>
        <end position="659"/>
    </location>
</feature>
<dbReference type="STRING" id="1159556.A0A063BVY8"/>
<dbReference type="PANTHER" id="PTHR10340">
    <property type="entry name" value="SPHINGOMYELIN PHOSPHODIESTERASE"/>
    <property type="match status" value="1"/>
</dbReference>
<evidence type="ECO:0000256" key="1">
    <source>
        <dbReference type="ARBA" id="ARBA00022801"/>
    </source>
</evidence>
<dbReference type="AlphaFoldDB" id="A0A063BVY8"/>
<dbReference type="PANTHER" id="PTHR10340:SF34">
    <property type="entry name" value="SPHINGOMYELIN PHOSPHODIESTERASE"/>
    <property type="match status" value="1"/>
</dbReference>
<feature type="signal peptide" evidence="4">
    <location>
        <begin position="1"/>
        <end position="20"/>
    </location>
</feature>
<keyword evidence="1" id="KW-0378">Hydrolase</keyword>
<dbReference type="InterPro" id="IPR029052">
    <property type="entry name" value="Metallo-depent_PP-like"/>
</dbReference>
<evidence type="ECO:0000313" key="8">
    <source>
        <dbReference type="Proteomes" id="UP000027002"/>
    </source>
</evidence>
<dbReference type="CDD" id="cd00842">
    <property type="entry name" value="MPP_ASMase"/>
    <property type="match status" value="1"/>
</dbReference>
<dbReference type="OrthoDB" id="282973at2759"/>
<dbReference type="KEGG" id="uvi:66061316"/>
<feature type="domain" description="Calcineurin-like phosphoesterase" evidence="5">
    <location>
        <begin position="164"/>
        <end position="425"/>
    </location>
</feature>
<dbReference type="InterPro" id="IPR004843">
    <property type="entry name" value="Calcineurin-like_PHP"/>
</dbReference>
<feature type="region of interest" description="Disordered" evidence="3">
    <location>
        <begin position="642"/>
        <end position="666"/>
    </location>
</feature>
<evidence type="ECO:0000313" key="6">
    <source>
        <dbReference type="EMBL" id="GAO19172.1"/>
    </source>
</evidence>
<dbReference type="Proteomes" id="UP000054053">
    <property type="component" value="Unassembled WGS sequence"/>
</dbReference>
<dbReference type="EMBL" id="CP072753">
    <property type="protein sequence ID" value="QUC16297.1"/>
    <property type="molecule type" value="Genomic_DNA"/>
</dbReference>
<feature type="region of interest" description="Disordered" evidence="3">
    <location>
        <begin position="679"/>
        <end position="700"/>
    </location>
</feature>
<organism evidence="6 9">
    <name type="scientific">Ustilaginoidea virens</name>
    <name type="common">Rice false smut fungus</name>
    <name type="synonym">Villosiclava virens</name>
    <dbReference type="NCBI Taxonomy" id="1159556"/>
    <lineage>
        <taxon>Eukaryota</taxon>
        <taxon>Fungi</taxon>
        <taxon>Dikarya</taxon>
        <taxon>Ascomycota</taxon>
        <taxon>Pezizomycotina</taxon>
        <taxon>Sordariomycetes</taxon>
        <taxon>Hypocreomycetidae</taxon>
        <taxon>Hypocreales</taxon>
        <taxon>Clavicipitaceae</taxon>
        <taxon>Ustilaginoidea</taxon>
    </lineage>
</organism>
<dbReference type="SUPFAM" id="SSF56300">
    <property type="entry name" value="Metallo-dependent phosphatases"/>
    <property type="match status" value="1"/>
</dbReference>
<keyword evidence="4" id="KW-0732">Signal</keyword>
<reference evidence="6" key="1">
    <citation type="journal article" date="2016" name="Genome Announc.">
        <title>Genome Sequence of Ustilaginoidea virens IPU010, a Rice Pathogenic Fungus Causing False Smut.</title>
        <authorList>
            <person name="Kumagai T."/>
            <person name="Ishii T."/>
            <person name="Terai G."/>
            <person name="Umemura M."/>
            <person name="Machida M."/>
            <person name="Asai K."/>
        </authorList>
    </citation>
    <scope>NUCLEOTIDE SEQUENCE [LARGE SCALE GENOMIC DNA]</scope>
    <source>
        <strain evidence="6">IPU010</strain>
    </source>
</reference>
<keyword evidence="8" id="KW-1185">Reference proteome</keyword>
<dbReference type="InterPro" id="IPR041805">
    <property type="entry name" value="ASMase/PPN1_MPP"/>
</dbReference>
<keyword evidence="2" id="KW-0325">Glycoprotein</keyword>
<evidence type="ECO:0000256" key="3">
    <source>
        <dbReference type="SAM" id="MobiDB-lite"/>
    </source>
</evidence>
<evidence type="ECO:0000256" key="2">
    <source>
        <dbReference type="ARBA" id="ARBA00023180"/>
    </source>
</evidence>
<sequence>MRLPLVSSALVVCQLGLAAAGLDHAMIQRSLEARTWAHETRSDLGDLSGMLETCDGCKNILGILKGIVADGDEAFISLGKELCQKATSYDEQFCNGVVEREAPPIASIVRTMDVGSPSSIQFCVSFLGVCDIPQTDAWSVPFPSKESCAPEKKAVSGKKPLQVIQYSDIHIDPLYVEGSSTKCEKPTCCRPFTKDDQPGVTKNPAGAFGDHNCDTPVTLEKSMYEYIKKEFPNAAFALFTGDIVDHGLYNTSKPYNEHLIKHAYTTVNDYIDVVYGTAGNHEADPPNIFEPKSAGNESQWVYDSLAAEWSRWISNSSVQEAKDIGAYSTKYPKGNVRIISLNTNMYYRFNFLLYQDKLGKDPNGQLAWLVKELDAAERARENVYIIGHMPMGTSDALPNGSNYFDQIVKRYSSTIKAMFFGHTHVDQFEISYSDYSDRTHANAFAVTYICPSLTPTSGEPSFRVYDVDPETFAVIDAHTYIADMDAPGFQKNGPVWKEYYSAKDVYGHVTSPQLIDSSAELSPSFWHNVTVALEKDETLFDQYMSRKSRGWKEGGKCRGECMKEEICNLRAGRSQDNCWKPTPGVHFSKRDETAHNHGEHDECGAPVFSEWLGALLRREDLLELVQERFLQVGGRIEPIVRRAEPASSSSTTAEPTTTPVDCSVSGAPANSSATGFVPATGSAAASSGPAPASTTTVSTGNAAGNAATPAAWAMMGLLAALFL</sequence>
<evidence type="ECO:0000313" key="7">
    <source>
        <dbReference type="EMBL" id="QUC16297.1"/>
    </source>
</evidence>
<dbReference type="RefSeq" id="XP_042993970.1">
    <property type="nucleotide sequence ID" value="XM_043138036.1"/>
</dbReference>
<name>A0A063BVY8_USTVR</name>